<feature type="compositionally biased region" description="Low complexity" evidence="1">
    <location>
        <begin position="1"/>
        <end position="18"/>
    </location>
</feature>
<organism evidence="2 3">
    <name type="scientific">Giardia muris</name>
    <dbReference type="NCBI Taxonomy" id="5742"/>
    <lineage>
        <taxon>Eukaryota</taxon>
        <taxon>Metamonada</taxon>
        <taxon>Diplomonadida</taxon>
        <taxon>Hexamitidae</taxon>
        <taxon>Giardiinae</taxon>
        <taxon>Giardia</taxon>
    </lineage>
</organism>
<proteinExistence type="predicted"/>
<dbReference type="VEuPathDB" id="GiardiaDB:GMRT_25206"/>
<evidence type="ECO:0000313" key="2">
    <source>
        <dbReference type="EMBL" id="TNJ26126.1"/>
    </source>
</evidence>
<feature type="compositionally biased region" description="Basic and acidic residues" evidence="1">
    <location>
        <begin position="43"/>
        <end position="54"/>
    </location>
</feature>
<reference evidence="2 3" key="1">
    <citation type="submission" date="2019-05" db="EMBL/GenBank/DDBJ databases">
        <title>The compact genome of Giardia muris reveals important steps in the evolution of intestinal protozoan parasites.</title>
        <authorList>
            <person name="Xu F."/>
            <person name="Jimenez-Gonzalez A."/>
            <person name="Einarsson E."/>
            <person name="Astvaldsson A."/>
            <person name="Peirasmaki D."/>
            <person name="Eckmann L."/>
            <person name="Andersson J.O."/>
            <person name="Svard S.G."/>
            <person name="Jerlstrom-Hultqvist J."/>
        </authorList>
    </citation>
    <scope>NUCLEOTIDE SEQUENCE [LARGE SCALE GENOMIC DNA]</scope>
    <source>
        <strain evidence="2 3">Roberts-Thomson</strain>
    </source>
</reference>
<name>A0A4Z1SKH7_GIAMU</name>
<gene>
    <name evidence="2" type="ORF">GMRT_25206</name>
</gene>
<dbReference type="EMBL" id="VDLU01000028">
    <property type="protein sequence ID" value="TNJ26126.1"/>
    <property type="molecule type" value="Genomic_DNA"/>
</dbReference>
<keyword evidence="3" id="KW-1185">Reference proteome</keyword>
<dbReference type="AlphaFoldDB" id="A0A4Z1SKH7"/>
<comment type="caution">
    <text evidence="2">The sequence shown here is derived from an EMBL/GenBank/DDBJ whole genome shotgun (WGS) entry which is preliminary data.</text>
</comment>
<feature type="region of interest" description="Disordered" evidence="1">
    <location>
        <begin position="1"/>
        <end position="59"/>
    </location>
</feature>
<evidence type="ECO:0000256" key="1">
    <source>
        <dbReference type="SAM" id="MobiDB-lite"/>
    </source>
</evidence>
<evidence type="ECO:0000313" key="3">
    <source>
        <dbReference type="Proteomes" id="UP000315496"/>
    </source>
</evidence>
<protein>
    <submittedName>
        <fullName evidence="2">Uncharacterized protein</fullName>
    </submittedName>
</protein>
<sequence>MSESEISISSTTTTTSSSTPPPLTGFEWGFHSHPLTSSTPEPAPKRLPDTPSWRDEEDSEPIFTELRAERMPNDVGVDATWGNYPDAWEWPHKPTASKLPTSAQPRPVARSTGGRAPALYVSTFGPDGIVSGVTDVTACRKSITCNRIMCLNTMYQCLLGENRCPLCRTPGSVYWHAGGDMSVHAANHTGVNPIIQRIQERFQRDEVEREIRKRRTLKRRPRKA</sequence>
<dbReference type="Proteomes" id="UP000315496">
    <property type="component" value="Unassembled WGS sequence"/>
</dbReference>
<accession>A0A4Z1SKH7</accession>